<proteinExistence type="predicted"/>
<gene>
    <name evidence="1" type="ORF">VNO78_20498</name>
</gene>
<evidence type="ECO:0000313" key="2">
    <source>
        <dbReference type="Proteomes" id="UP001386955"/>
    </source>
</evidence>
<keyword evidence="2" id="KW-1185">Reference proteome</keyword>
<accession>A0AAN9SAG5</accession>
<organism evidence="1 2">
    <name type="scientific">Psophocarpus tetragonolobus</name>
    <name type="common">Winged bean</name>
    <name type="synonym">Dolichos tetragonolobus</name>
    <dbReference type="NCBI Taxonomy" id="3891"/>
    <lineage>
        <taxon>Eukaryota</taxon>
        <taxon>Viridiplantae</taxon>
        <taxon>Streptophyta</taxon>
        <taxon>Embryophyta</taxon>
        <taxon>Tracheophyta</taxon>
        <taxon>Spermatophyta</taxon>
        <taxon>Magnoliopsida</taxon>
        <taxon>eudicotyledons</taxon>
        <taxon>Gunneridae</taxon>
        <taxon>Pentapetalae</taxon>
        <taxon>rosids</taxon>
        <taxon>fabids</taxon>
        <taxon>Fabales</taxon>
        <taxon>Fabaceae</taxon>
        <taxon>Papilionoideae</taxon>
        <taxon>50 kb inversion clade</taxon>
        <taxon>NPAAA clade</taxon>
        <taxon>indigoferoid/millettioid clade</taxon>
        <taxon>Phaseoleae</taxon>
        <taxon>Psophocarpus</taxon>
    </lineage>
</organism>
<sequence>MDNECKYPTIMQLSLDFGTVGFMSDELTLGSAPYLPILHIMNHDDGRFVALKSSVPRDMRFHFGQVSSTVGWKKVRGKYYDKKVSEKIRDQAKQVHVSCLLQQNSRTGVGLGWEKRLKKKQMQVIQKQPKRKWNISLGGLHDFHS</sequence>
<name>A0AAN9SAG5_PSOTE</name>
<reference evidence="1 2" key="1">
    <citation type="submission" date="2024-01" db="EMBL/GenBank/DDBJ databases">
        <title>The genomes of 5 underutilized Papilionoideae crops provide insights into root nodulation and disease resistanc.</title>
        <authorList>
            <person name="Jiang F."/>
        </authorList>
    </citation>
    <scope>NUCLEOTIDE SEQUENCE [LARGE SCALE GENOMIC DNA]</scope>
    <source>
        <strain evidence="1">DUOXIRENSHENG_FW03</strain>
        <tissue evidence="1">Leaves</tissue>
    </source>
</reference>
<comment type="caution">
    <text evidence="1">The sequence shown here is derived from an EMBL/GenBank/DDBJ whole genome shotgun (WGS) entry which is preliminary data.</text>
</comment>
<dbReference type="Proteomes" id="UP001386955">
    <property type="component" value="Unassembled WGS sequence"/>
</dbReference>
<dbReference type="EMBL" id="JAYMYS010000005">
    <property type="protein sequence ID" value="KAK7392071.1"/>
    <property type="molecule type" value="Genomic_DNA"/>
</dbReference>
<dbReference type="AlphaFoldDB" id="A0AAN9SAG5"/>
<protein>
    <submittedName>
        <fullName evidence="1">Uncharacterized protein</fullName>
    </submittedName>
</protein>
<evidence type="ECO:0000313" key="1">
    <source>
        <dbReference type="EMBL" id="KAK7392071.1"/>
    </source>
</evidence>